<dbReference type="PANTHER" id="PTHR44051">
    <property type="entry name" value="GLUTATHIONE S-TRANSFERASE-RELATED"/>
    <property type="match status" value="1"/>
</dbReference>
<dbReference type="InterPro" id="IPR004045">
    <property type="entry name" value="Glutathione_S-Trfase_N"/>
</dbReference>
<dbReference type="PANTHER" id="PTHR44051:SF2">
    <property type="entry name" value="HYPOTHETICAL GLUTATHIONE S-TRANSFERASE LIKE PROTEIN"/>
    <property type="match status" value="1"/>
</dbReference>
<organism evidence="3 4">
    <name type="scientific">Funiculus sociatus GB2-A5</name>
    <dbReference type="NCBI Taxonomy" id="2933946"/>
    <lineage>
        <taxon>Bacteria</taxon>
        <taxon>Bacillati</taxon>
        <taxon>Cyanobacteriota</taxon>
        <taxon>Cyanophyceae</taxon>
        <taxon>Coleofasciculales</taxon>
        <taxon>Coleofasciculaceae</taxon>
        <taxon>Funiculus</taxon>
    </lineage>
</organism>
<comment type="caution">
    <text evidence="3">The sequence shown here is derived from an EMBL/GenBank/DDBJ whole genome shotgun (WGS) entry which is preliminary data.</text>
</comment>
<evidence type="ECO:0000259" key="1">
    <source>
        <dbReference type="PROSITE" id="PS50404"/>
    </source>
</evidence>
<reference evidence="3 4" key="1">
    <citation type="submission" date="2022-04" db="EMBL/GenBank/DDBJ databases">
        <title>Positive selection, recombination, and allopatry shape intraspecific diversity of widespread and dominant cyanobacteria.</title>
        <authorList>
            <person name="Wei J."/>
            <person name="Shu W."/>
            <person name="Hu C."/>
        </authorList>
    </citation>
    <scope>NUCLEOTIDE SEQUENCE [LARGE SCALE GENOMIC DNA]</scope>
    <source>
        <strain evidence="3 4">GB2-A5</strain>
    </source>
</reference>
<dbReference type="InterPro" id="IPR036249">
    <property type="entry name" value="Thioredoxin-like_sf"/>
</dbReference>
<keyword evidence="4" id="KW-1185">Reference proteome</keyword>
<dbReference type="SFLD" id="SFLDG01150">
    <property type="entry name" value="Main.1:_Beta-like"/>
    <property type="match status" value="1"/>
</dbReference>
<dbReference type="CDD" id="cd03056">
    <property type="entry name" value="GST_N_4"/>
    <property type="match status" value="1"/>
</dbReference>
<gene>
    <name evidence="3" type="ORF">NDI37_07240</name>
</gene>
<dbReference type="Gene3D" id="1.20.1050.10">
    <property type="match status" value="1"/>
</dbReference>
<evidence type="ECO:0000313" key="3">
    <source>
        <dbReference type="EMBL" id="MEP0864260.1"/>
    </source>
</evidence>
<dbReference type="SFLD" id="SFLDG01151">
    <property type="entry name" value="Main.2:_Nu-like"/>
    <property type="match status" value="1"/>
</dbReference>
<dbReference type="RefSeq" id="WP_190427416.1">
    <property type="nucleotide sequence ID" value="NZ_JAMPKK010000011.1"/>
</dbReference>
<sequence length="198" mass="22189">MIQLYYHELSGNCHKARLMLSLLGLEHDLVPVDLMSGEQKSPQFLKLNPLGQVPVLTDGDVVIRDAQAILVYLARRYGDEGWLPESAELISKIVQWLSMAANEIQQGLARARLHFLFNVQTDLGLAQKKAHQVLQILDEHLAQRPWLECDRPTIADVACYPYVGLAGDGKVSLEAYPHARAWINRIKQLPGYIGMPGL</sequence>
<dbReference type="EMBL" id="JAMPKK010000011">
    <property type="protein sequence ID" value="MEP0864260.1"/>
    <property type="molecule type" value="Genomic_DNA"/>
</dbReference>
<feature type="domain" description="GST C-terminal" evidence="2">
    <location>
        <begin position="86"/>
        <end position="198"/>
    </location>
</feature>
<dbReference type="Pfam" id="PF00043">
    <property type="entry name" value="GST_C"/>
    <property type="match status" value="1"/>
</dbReference>
<dbReference type="CDD" id="cd03206">
    <property type="entry name" value="GST_C_7"/>
    <property type="match status" value="1"/>
</dbReference>
<protein>
    <submittedName>
        <fullName evidence="3">Glutathione S-transferase</fullName>
    </submittedName>
</protein>
<dbReference type="SUPFAM" id="SSF47616">
    <property type="entry name" value="GST C-terminal domain-like"/>
    <property type="match status" value="1"/>
</dbReference>
<dbReference type="SUPFAM" id="SSF52833">
    <property type="entry name" value="Thioredoxin-like"/>
    <property type="match status" value="1"/>
</dbReference>
<dbReference type="Gene3D" id="3.40.30.10">
    <property type="entry name" value="Glutaredoxin"/>
    <property type="match status" value="1"/>
</dbReference>
<feature type="domain" description="GST N-terminal" evidence="1">
    <location>
        <begin position="1"/>
        <end position="81"/>
    </location>
</feature>
<dbReference type="SFLD" id="SFLDG00358">
    <property type="entry name" value="Main_(cytGST)"/>
    <property type="match status" value="1"/>
</dbReference>
<dbReference type="InterPro" id="IPR036282">
    <property type="entry name" value="Glutathione-S-Trfase_C_sf"/>
</dbReference>
<dbReference type="Pfam" id="PF13409">
    <property type="entry name" value="GST_N_2"/>
    <property type="match status" value="1"/>
</dbReference>
<dbReference type="SFLD" id="SFLDS00019">
    <property type="entry name" value="Glutathione_Transferase_(cytos"/>
    <property type="match status" value="1"/>
</dbReference>
<proteinExistence type="predicted"/>
<dbReference type="InterPro" id="IPR040079">
    <property type="entry name" value="Glutathione_S-Trfase"/>
</dbReference>
<name>A0ABV0JLW7_9CYAN</name>
<dbReference type="PROSITE" id="PS50405">
    <property type="entry name" value="GST_CTER"/>
    <property type="match status" value="1"/>
</dbReference>
<evidence type="ECO:0000313" key="4">
    <source>
        <dbReference type="Proteomes" id="UP001442494"/>
    </source>
</evidence>
<dbReference type="Proteomes" id="UP001442494">
    <property type="component" value="Unassembled WGS sequence"/>
</dbReference>
<accession>A0ABV0JLW7</accession>
<dbReference type="PROSITE" id="PS50404">
    <property type="entry name" value="GST_NTER"/>
    <property type="match status" value="1"/>
</dbReference>
<evidence type="ECO:0000259" key="2">
    <source>
        <dbReference type="PROSITE" id="PS50405"/>
    </source>
</evidence>
<dbReference type="InterPro" id="IPR010987">
    <property type="entry name" value="Glutathione-S-Trfase_C-like"/>
</dbReference>
<dbReference type="InterPro" id="IPR004046">
    <property type="entry name" value="GST_C"/>
</dbReference>